<protein>
    <submittedName>
        <fullName evidence="1">Uncharacterized protein</fullName>
    </submittedName>
</protein>
<sequence>MPAAARYAAENEKGPRDARAFSAAIRLEPDGAQNDATIEPLNCFVMNSFTSGDWYAFTSFFTHG</sequence>
<reference evidence="1 2" key="1">
    <citation type="submission" date="2014-08" db="EMBL/GenBank/DDBJ databases">
        <authorList>
            <person name="Bunnell A."/>
            <person name="Chain P.S."/>
            <person name="Chertkov O."/>
            <person name="Currie B.J."/>
            <person name="Daligault H.E."/>
            <person name="Davenport K.W."/>
            <person name="Davis C."/>
            <person name="Gleasner C.D."/>
            <person name="Johnson S.L."/>
            <person name="Kaestli M."/>
            <person name="Koren S."/>
            <person name="Kunde Y.A."/>
            <person name="Mayo M."/>
            <person name="McMurry K.K."/>
            <person name="Price E.P."/>
            <person name="Reitenga K.G."/>
            <person name="Robison R."/>
            <person name="Rosovitz M.J."/>
            <person name="Sarovich D.S."/>
            <person name="Teshima H."/>
        </authorList>
    </citation>
    <scope>NUCLEOTIDE SEQUENCE [LARGE SCALE GENOMIC DNA]</scope>
    <source>
        <strain evidence="1 2">MSHR44</strain>
    </source>
</reference>
<dbReference type="EMBL" id="JQIM01000010">
    <property type="protein sequence ID" value="KGX06649.1"/>
    <property type="molecule type" value="Genomic_DNA"/>
</dbReference>
<dbReference type="AlphaFoldDB" id="A0AA40MDN2"/>
<name>A0AA40MDN2_BURPE</name>
<comment type="caution">
    <text evidence="1">The sequence shown here is derived from an EMBL/GenBank/DDBJ whole genome shotgun (WGS) entry which is preliminary data.</text>
</comment>
<gene>
    <name evidence="1" type="ORF">Y036_1512</name>
</gene>
<evidence type="ECO:0000313" key="2">
    <source>
        <dbReference type="Proteomes" id="UP000030475"/>
    </source>
</evidence>
<dbReference type="KEGG" id="but:X994_2231"/>
<dbReference type="Proteomes" id="UP000030475">
    <property type="component" value="Unassembled WGS sequence"/>
</dbReference>
<proteinExistence type="predicted"/>
<evidence type="ECO:0000313" key="1">
    <source>
        <dbReference type="EMBL" id="KGX06649.1"/>
    </source>
</evidence>
<accession>A0AA40MDN2</accession>
<organism evidence="1 2">
    <name type="scientific">Burkholderia pseudomallei</name>
    <name type="common">Pseudomonas pseudomallei</name>
    <dbReference type="NCBI Taxonomy" id="28450"/>
    <lineage>
        <taxon>Bacteria</taxon>
        <taxon>Pseudomonadati</taxon>
        <taxon>Pseudomonadota</taxon>
        <taxon>Betaproteobacteria</taxon>
        <taxon>Burkholderiales</taxon>
        <taxon>Burkholderiaceae</taxon>
        <taxon>Burkholderia</taxon>
        <taxon>pseudomallei group</taxon>
    </lineage>
</organism>